<protein>
    <submittedName>
        <fullName evidence="3">Heptosyltransferase</fullName>
    </submittedName>
</protein>
<dbReference type="Gene3D" id="3.40.50.2000">
    <property type="entry name" value="Glycogen Phosphorylase B"/>
    <property type="match status" value="2"/>
</dbReference>
<dbReference type="OrthoDB" id="9768048at2"/>
<dbReference type="SUPFAM" id="SSF53756">
    <property type="entry name" value="UDP-Glycosyltransferase/glycogen phosphorylase"/>
    <property type="match status" value="1"/>
</dbReference>
<dbReference type="GO" id="GO:0009244">
    <property type="term" value="P:lipopolysaccharide core region biosynthetic process"/>
    <property type="evidence" value="ECO:0007669"/>
    <property type="project" value="TreeGrafter"/>
</dbReference>
<proteinExistence type="predicted"/>
<accession>A0A401XNM6</accession>
<evidence type="ECO:0000256" key="2">
    <source>
        <dbReference type="ARBA" id="ARBA00022679"/>
    </source>
</evidence>
<keyword evidence="4" id="KW-1185">Reference proteome</keyword>
<dbReference type="GO" id="GO:0008713">
    <property type="term" value="F:ADP-heptose-lipopolysaccharide heptosyltransferase activity"/>
    <property type="evidence" value="ECO:0007669"/>
    <property type="project" value="TreeGrafter"/>
</dbReference>
<dbReference type="Pfam" id="PF01075">
    <property type="entry name" value="Glyco_transf_9"/>
    <property type="match status" value="1"/>
</dbReference>
<dbReference type="RefSeq" id="WP_124398659.1">
    <property type="nucleotide sequence ID" value="NZ_BHZE01000028.1"/>
</dbReference>
<comment type="caution">
    <text evidence="3">The sequence shown here is derived from an EMBL/GenBank/DDBJ whole genome shotgun (WGS) entry which is preliminary data.</text>
</comment>
<dbReference type="PANTHER" id="PTHR30160">
    <property type="entry name" value="TETRAACYLDISACCHARIDE 4'-KINASE-RELATED"/>
    <property type="match status" value="1"/>
</dbReference>
<organism evidence="3 4">
    <name type="scientific">Thermaurantimonas aggregans</name>
    <dbReference type="NCBI Taxonomy" id="2173829"/>
    <lineage>
        <taxon>Bacteria</taxon>
        <taxon>Pseudomonadati</taxon>
        <taxon>Bacteroidota</taxon>
        <taxon>Flavobacteriia</taxon>
        <taxon>Flavobacteriales</taxon>
        <taxon>Schleiferiaceae</taxon>
        <taxon>Thermaurantimonas</taxon>
    </lineage>
</organism>
<gene>
    <name evidence="3" type="ORF">JCM31826_20870</name>
</gene>
<dbReference type="PANTHER" id="PTHR30160:SF22">
    <property type="entry name" value="LIPOPOLYSACCHARIDE CORE BIOSYNTHESIS PROTEIN"/>
    <property type="match status" value="1"/>
</dbReference>
<dbReference type="InterPro" id="IPR002201">
    <property type="entry name" value="Glyco_trans_9"/>
</dbReference>
<sequence length="330" mass="37547">MKVLAIRFSAMGDVALLAAAAKAWLYNNPSGELIVCSRPIFQPLFEPLERCTFYGADVKKTYKGLLGMKMLADLLVNEFDFDHVADLHDVIRSRMLSTFLRFKGYPISRIKKGRAEKKKLTSRTKKQLLPLTHTVQRYLNALPGQVQWRDEFLPIFQNRNINTPSNQETTIGIAPFAKHPTKQWPENRIVELIHKLTHQGIRCLIFGTPEERKHLLRHFSQNTLVESVPDTFSLKDEIKLIGQLRAFIAMDSFNMHLAALCGVPVVSIWGPTHPYAGFSPLGSSQQHMVQIDLECRPCSIYGNKPCYRDDHACMQGISVERVYKEVLGVL</sequence>
<evidence type="ECO:0000313" key="3">
    <source>
        <dbReference type="EMBL" id="GCD78605.1"/>
    </source>
</evidence>
<evidence type="ECO:0000256" key="1">
    <source>
        <dbReference type="ARBA" id="ARBA00022676"/>
    </source>
</evidence>
<evidence type="ECO:0000313" key="4">
    <source>
        <dbReference type="Proteomes" id="UP000286715"/>
    </source>
</evidence>
<dbReference type="Proteomes" id="UP000286715">
    <property type="component" value="Unassembled WGS sequence"/>
</dbReference>
<dbReference type="CDD" id="cd03789">
    <property type="entry name" value="GT9_LPS_heptosyltransferase"/>
    <property type="match status" value="1"/>
</dbReference>
<dbReference type="AlphaFoldDB" id="A0A401XNM6"/>
<reference evidence="3 4" key="1">
    <citation type="submission" date="2018-11" db="EMBL/GenBank/DDBJ databases">
        <title>Schleiferia aggregans sp. nov., a moderately thermophilic heterotrophic bacterium isolated from microbial mats at a terrestrial hot spring.</title>
        <authorList>
            <person name="Iino T."/>
            <person name="Ohkuma M."/>
            <person name="Haruta S."/>
        </authorList>
    </citation>
    <scope>NUCLEOTIDE SEQUENCE [LARGE SCALE GENOMIC DNA]</scope>
    <source>
        <strain evidence="3 4">LA</strain>
    </source>
</reference>
<dbReference type="EMBL" id="BHZE01000028">
    <property type="protein sequence ID" value="GCD78605.1"/>
    <property type="molecule type" value="Genomic_DNA"/>
</dbReference>
<keyword evidence="2 3" id="KW-0808">Transferase</keyword>
<dbReference type="InterPro" id="IPR051199">
    <property type="entry name" value="LPS_LOS_Heptosyltrfase"/>
</dbReference>
<dbReference type="GO" id="GO:0005829">
    <property type="term" value="C:cytosol"/>
    <property type="evidence" value="ECO:0007669"/>
    <property type="project" value="TreeGrafter"/>
</dbReference>
<name>A0A401XNM6_9FLAO</name>
<keyword evidence="1" id="KW-0328">Glycosyltransferase</keyword>